<dbReference type="Proteomes" id="UP001190700">
    <property type="component" value="Unassembled WGS sequence"/>
</dbReference>
<dbReference type="InterPro" id="IPR023404">
    <property type="entry name" value="rSAM_horseshoe"/>
</dbReference>
<dbReference type="InterPro" id="IPR058240">
    <property type="entry name" value="rSAM_sf"/>
</dbReference>
<comment type="caution">
    <text evidence="3">The sequence shown here is derived from an EMBL/GenBank/DDBJ whole genome shotgun (WGS) entry which is preliminary data.</text>
</comment>
<feature type="compositionally biased region" description="Low complexity" evidence="1">
    <location>
        <begin position="15"/>
        <end position="25"/>
    </location>
</feature>
<dbReference type="Gene3D" id="3.80.30.20">
    <property type="entry name" value="tm_1862 like domain"/>
    <property type="match status" value="1"/>
</dbReference>
<dbReference type="PROSITE" id="PS51918">
    <property type="entry name" value="RADICAL_SAM"/>
    <property type="match status" value="1"/>
</dbReference>
<dbReference type="GO" id="GO:0035600">
    <property type="term" value="P:tRNA methylthiolation"/>
    <property type="evidence" value="ECO:0007669"/>
    <property type="project" value="TreeGrafter"/>
</dbReference>
<gene>
    <name evidence="3" type="ORF">CYMTET_35486</name>
</gene>
<dbReference type="GO" id="GO:0051539">
    <property type="term" value="F:4 iron, 4 sulfur cluster binding"/>
    <property type="evidence" value="ECO:0007669"/>
    <property type="project" value="TreeGrafter"/>
</dbReference>
<feature type="non-terminal residue" evidence="3">
    <location>
        <position position="106"/>
    </location>
</feature>
<dbReference type="AlphaFoldDB" id="A0AAE0F929"/>
<feature type="region of interest" description="Disordered" evidence="1">
    <location>
        <begin position="1"/>
        <end position="25"/>
    </location>
</feature>
<evidence type="ECO:0000256" key="1">
    <source>
        <dbReference type="SAM" id="MobiDB-lite"/>
    </source>
</evidence>
<evidence type="ECO:0000313" key="3">
    <source>
        <dbReference type="EMBL" id="KAK3255326.1"/>
    </source>
</evidence>
<evidence type="ECO:0000259" key="2">
    <source>
        <dbReference type="PROSITE" id="PS51918"/>
    </source>
</evidence>
<keyword evidence="4" id="KW-1185">Reference proteome</keyword>
<dbReference type="SUPFAM" id="SSF102114">
    <property type="entry name" value="Radical SAM enzymes"/>
    <property type="match status" value="1"/>
</dbReference>
<dbReference type="GO" id="GO:0035596">
    <property type="term" value="F:methylthiotransferase activity"/>
    <property type="evidence" value="ECO:0007669"/>
    <property type="project" value="TreeGrafter"/>
</dbReference>
<sequence length="106" mass="11847">MTTTVCASWEAPRTGAPGADAGGDNDILREMKRGYTHERYRRIIDTIRHYDPEAAVSGDAIVGFPGETEEQFQRTMHLVQEIGFDVVNTAAYSPRPFTEAAVWEDQ</sequence>
<dbReference type="InterPro" id="IPR007197">
    <property type="entry name" value="rSAM"/>
</dbReference>
<feature type="domain" description="Radical SAM core" evidence="2">
    <location>
        <begin position="1"/>
        <end position="106"/>
    </location>
</feature>
<dbReference type="Pfam" id="PF04055">
    <property type="entry name" value="Radical_SAM"/>
    <property type="match status" value="1"/>
</dbReference>
<organism evidence="3 4">
    <name type="scientific">Cymbomonas tetramitiformis</name>
    <dbReference type="NCBI Taxonomy" id="36881"/>
    <lineage>
        <taxon>Eukaryota</taxon>
        <taxon>Viridiplantae</taxon>
        <taxon>Chlorophyta</taxon>
        <taxon>Pyramimonadophyceae</taxon>
        <taxon>Pyramimonadales</taxon>
        <taxon>Pyramimonadaceae</taxon>
        <taxon>Cymbomonas</taxon>
    </lineage>
</organism>
<accession>A0AAE0F929</accession>
<reference evidence="3 4" key="1">
    <citation type="journal article" date="2015" name="Genome Biol. Evol.">
        <title>Comparative Genomics of a Bacterivorous Green Alga Reveals Evolutionary Causalities and Consequences of Phago-Mixotrophic Mode of Nutrition.</title>
        <authorList>
            <person name="Burns J.A."/>
            <person name="Paasch A."/>
            <person name="Narechania A."/>
            <person name="Kim E."/>
        </authorList>
    </citation>
    <scope>NUCLEOTIDE SEQUENCE [LARGE SCALE GENOMIC DNA]</scope>
    <source>
        <strain evidence="3 4">PLY_AMNH</strain>
    </source>
</reference>
<proteinExistence type="predicted"/>
<name>A0AAE0F929_9CHLO</name>
<evidence type="ECO:0000313" key="4">
    <source>
        <dbReference type="Proteomes" id="UP001190700"/>
    </source>
</evidence>
<dbReference type="PANTHER" id="PTHR43020:SF2">
    <property type="entry name" value="MITOCHONDRIAL TRNA METHYLTHIOTRANSFERASE CDK5RAP1"/>
    <property type="match status" value="1"/>
</dbReference>
<dbReference type="EMBL" id="LGRX02022730">
    <property type="protein sequence ID" value="KAK3255326.1"/>
    <property type="molecule type" value="Genomic_DNA"/>
</dbReference>
<protein>
    <recommendedName>
        <fullName evidence="2">Radical SAM core domain-containing protein</fullName>
    </recommendedName>
</protein>
<dbReference type="PANTHER" id="PTHR43020">
    <property type="entry name" value="CDK5 REGULATORY SUBUNIT-ASSOCIATED PROTEIN 1"/>
    <property type="match status" value="1"/>
</dbReference>